<sequence>MFVFPLINGILESARGSETLLLNIMDYELQVAPESITCTALTHLQISAPTSVDTMLAIIARLPNLIKLTFYDLDLRDIRADLSVPEADEEVDVEPLHSSLEGLAVNHDSDIHSPDTAVALVKYLLLRIPTLARLLAAQTPMAPVLEFVQAYAPRHPHLSAVSLELDEGKGSETTKWAV</sequence>
<dbReference type="EMBL" id="JANBUN010000377">
    <property type="protein sequence ID" value="KAJ2804237.1"/>
    <property type="molecule type" value="Genomic_DNA"/>
</dbReference>
<comment type="caution">
    <text evidence="1">The sequence shown here is derived from an EMBL/GenBank/DDBJ whole genome shotgun (WGS) entry which is preliminary data.</text>
</comment>
<evidence type="ECO:0000313" key="1">
    <source>
        <dbReference type="EMBL" id="KAJ2804237.1"/>
    </source>
</evidence>
<proteinExistence type="predicted"/>
<protein>
    <submittedName>
        <fullName evidence="1">Uncharacterized protein</fullName>
    </submittedName>
</protein>
<organism evidence="1 2">
    <name type="scientific">Coemansia helicoidea</name>
    <dbReference type="NCBI Taxonomy" id="1286919"/>
    <lineage>
        <taxon>Eukaryota</taxon>
        <taxon>Fungi</taxon>
        <taxon>Fungi incertae sedis</taxon>
        <taxon>Zoopagomycota</taxon>
        <taxon>Kickxellomycotina</taxon>
        <taxon>Kickxellomycetes</taxon>
        <taxon>Kickxellales</taxon>
        <taxon>Kickxellaceae</taxon>
        <taxon>Coemansia</taxon>
    </lineage>
</organism>
<reference evidence="1" key="1">
    <citation type="submission" date="2022-07" db="EMBL/GenBank/DDBJ databases">
        <title>Phylogenomic reconstructions and comparative analyses of Kickxellomycotina fungi.</title>
        <authorList>
            <person name="Reynolds N.K."/>
            <person name="Stajich J.E."/>
            <person name="Barry K."/>
            <person name="Grigoriev I.V."/>
            <person name="Crous P."/>
            <person name="Smith M.E."/>
        </authorList>
    </citation>
    <scope>NUCLEOTIDE SEQUENCE</scope>
    <source>
        <strain evidence="1">BCRC 34780</strain>
    </source>
</reference>
<dbReference type="Proteomes" id="UP001140087">
    <property type="component" value="Unassembled WGS sequence"/>
</dbReference>
<accession>A0ACC1LAS5</accession>
<keyword evidence="2" id="KW-1185">Reference proteome</keyword>
<name>A0ACC1LAS5_9FUNG</name>
<gene>
    <name evidence="1" type="ORF">H4R21_001721</name>
</gene>
<evidence type="ECO:0000313" key="2">
    <source>
        <dbReference type="Proteomes" id="UP001140087"/>
    </source>
</evidence>